<dbReference type="PANTHER" id="PTHR43685">
    <property type="entry name" value="GLYCOSYLTRANSFERASE"/>
    <property type="match status" value="1"/>
</dbReference>
<feature type="domain" description="Glycosyltransferase 2-like" evidence="1">
    <location>
        <begin position="429"/>
        <end position="551"/>
    </location>
</feature>
<dbReference type="Proteomes" id="UP000597301">
    <property type="component" value="Unassembled WGS sequence"/>
</dbReference>
<evidence type="ECO:0000313" key="2">
    <source>
        <dbReference type="EMBL" id="GGC99766.1"/>
    </source>
</evidence>
<feature type="domain" description="Glycosyltransferase 2-like" evidence="1">
    <location>
        <begin position="147"/>
        <end position="339"/>
    </location>
</feature>
<dbReference type="EMBL" id="BMHM01000009">
    <property type="protein sequence ID" value="GGC99766.1"/>
    <property type="molecule type" value="Genomic_DNA"/>
</dbReference>
<dbReference type="Gene3D" id="3.90.550.10">
    <property type="entry name" value="Spore Coat Polysaccharide Biosynthesis Protein SpsA, Chain A"/>
    <property type="match status" value="2"/>
</dbReference>
<evidence type="ECO:0000313" key="3">
    <source>
        <dbReference type="Proteomes" id="UP000597301"/>
    </source>
</evidence>
<dbReference type="Pfam" id="PF00535">
    <property type="entry name" value="Glycos_transf_2"/>
    <property type="match status" value="2"/>
</dbReference>
<reference evidence="3" key="1">
    <citation type="journal article" date="2019" name="Int. J. Syst. Evol. Microbiol.">
        <title>The Global Catalogue of Microorganisms (GCM) 10K type strain sequencing project: providing services to taxonomists for standard genome sequencing and annotation.</title>
        <authorList>
            <consortium name="The Broad Institute Genomics Platform"/>
            <consortium name="The Broad Institute Genome Sequencing Center for Infectious Disease"/>
            <person name="Wu L."/>
            <person name="Ma J."/>
        </authorList>
    </citation>
    <scope>NUCLEOTIDE SEQUENCE [LARGE SCALE GENOMIC DNA]</scope>
    <source>
        <strain evidence="3">CGMCC 1.15122</strain>
    </source>
</reference>
<sequence>MIEAGLISEANKLFNKKEYVRALSYYRMAAKKYGDKLFKYNIEACLKKTGLSREVDLDPISMLLLSNDNDLEISEETKKEFLKFYKELCGHKSEVINNLKKVNPVPADWPSDLLLAPLPEGPNDFEWYLNYKYKPNSAVVGSDVGLSIIIPTFNRHRILDITLACLTHQVSDYSFEVIVADDGSSEDLTDIVRKYENELDIKFVRQRDYGYQLCAVRNLGMRTAKYDFVSILDCDMAPGPHWVQSYVDGLIECDDIALIGPRKYVDTHDISAKEVLGNSSLIESLPEVRTNSDVGNSKKGDISVDWRLEHFKKTEDLRLCDSPFRYFSGGNVAFSKKWLHKIGWFDEEFTHWGGEDNEFGYRLFRAGCFFKVVHGGMAYHQEPPGRENETDRAAGKAITIKIVQEKVPYFYRKLAPISESKIHRVPLVSIYIPAYNCEKTIIKCVESALQQTVTDLEVCICDDGSTDNTLLLLKENFNNHPRVRFVSQINGGIGKASNAAVNLCRGFYIGQLDSDDYLEPDAVELCLKEFFKNRHLACVYTANRNVDADGELIEVGYNWPVYSREKLTSAMICHHFRMFTARAWSLTSGFDEKITNAVDYDMYLKLSEVGPFKHLNVIAYNRVLHGENTSIKKLGIQKVNHFKVVNDSLARQKVDNYNYSPQDMKNDACRKYYFNQKN</sequence>
<accession>A0ABQ1PMZ2</accession>
<organism evidence="2 3">
    <name type="scientific">Vreelandella lutescens</name>
    <dbReference type="NCBI Taxonomy" id="1602943"/>
    <lineage>
        <taxon>Bacteria</taxon>
        <taxon>Pseudomonadati</taxon>
        <taxon>Pseudomonadota</taxon>
        <taxon>Gammaproteobacteria</taxon>
        <taxon>Oceanospirillales</taxon>
        <taxon>Halomonadaceae</taxon>
        <taxon>Vreelandella</taxon>
    </lineage>
</organism>
<proteinExistence type="predicted"/>
<protein>
    <recommendedName>
        <fullName evidence="1">Glycosyltransferase 2-like domain-containing protein</fullName>
    </recommendedName>
</protein>
<keyword evidence="3" id="KW-1185">Reference proteome</keyword>
<dbReference type="InterPro" id="IPR050834">
    <property type="entry name" value="Glycosyltransf_2"/>
</dbReference>
<dbReference type="SUPFAM" id="SSF53448">
    <property type="entry name" value="Nucleotide-diphospho-sugar transferases"/>
    <property type="match status" value="2"/>
</dbReference>
<dbReference type="PANTHER" id="PTHR43685:SF11">
    <property type="entry name" value="GLYCOSYLTRANSFERASE TAGX-RELATED"/>
    <property type="match status" value="1"/>
</dbReference>
<dbReference type="RefSeq" id="WP_188640579.1">
    <property type="nucleotide sequence ID" value="NZ_BMHM01000009.1"/>
</dbReference>
<gene>
    <name evidence="2" type="ORF">GCM10011382_32850</name>
</gene>
<comment type="caution">
    <text evidence="2">The sequence shown here is derived from an EMBL/GenBank/DDBJ whole genome shotgun (WGS) entry which is preliminary data.</text>
</comment>
<evidence type="ECO:0000259" key="1">
    <source>
        <dbReference type="Pfam" id="PF00535"/>
    </source>
</evidence>
<dbReference type="InterPro" id="IPR029044">
    <property type="entry name" value="Nucleotide-diphossugar_trans"/>
</dbReference>
<name>A0ABQ1PMZ2_9GAMM</name>
<dbReference type="InterPro" id="IPR001173">
    <property type="entry name" value="Glyco_trans_2-like"/>
</dbReference>